<accession>A0A811T964</accession>
<dbReference type="Pfam" id="PF13635">
    <property type="entry name" value="DUF4143"/>
    <property type="match status" value="1"/>
</dbReference>
<name>A0A811T964_9EURY</name>
<evidence type="ECO:0000313" key="3">
    <source>
        <dbReference type="EMBL" id="CAD6491999.1"/>
    </source>
</evidence>
<evidence type="ECO:0000259" key="1">
    <source>
        <dbReference type="Pfam" id="PF13173"/>
    </source>
</evidence>
<gene>
    <name evidence="3" type="ORF">DIAAKJNI_00190</name>
</gene>
<dbReference type="Proteomes" id="UP000639006">
    <property type="component" value="Unassembled WGS sequence"/>
</dbReference>
<dbReference type="PANTHER" id="PTHR33295">
    <property type="entry name" value="ATPASE"/>
    <property type="match status" value="1"/>
</dbReference>
<dbReference type="InterPro" id="IPR025420">
    <property type="entry name" value="DUF4143"/>
</dbReference>
<dbReference type="Pfam" id="PF13173">
    <property type="entry name" value="AAA_14"/>
    <property type="match status" value="1"/>
</dbReference>
<evidence type="ECO:0000313" key="4">
    <source>
        <dbReference type="Proteomes" id="UP000639006"/>
    </source>
</evidence>
<feature type="domain" description="DUF4143" evidence="2">
    <location>
        <begin position="221"/>
        <end position="365"/>
    </location>
</feature>
<dbReference type="InterPro" id="IPR027417">
    <property type="entry name" value="P-loop_NTPase"/>
</dbReference>
<comment type="caution">
    <text evidence="3">The sequence shown here is derived from an EMBL/GenBank/DDBJ whole genome shotgun (WGS) entry which is preliminary data.</text>
</comment>
<dbReference type="SUPFAM" id="SSF52540">
    <property type="entry name" value="P-loop containing nucleoside triphosphate hydrolases"/>
    <property type="match status" value="1"/>
</dbReference>
<dbReference type="EMBL" id="CAJHIQ010000007">
    <property type="protein sequence ID" value="CAD6491999.1"/>
    <property type="molecule type" value="Genomic_DNA"/>
</dbReference>
<dbReference type="InterPro" id="IPR041682">
    <property type="entry name" value="AAA_14"/>
</dbReference>
<reference evidence="3" key="1">
    <citation type="submission" date="2020-10" db="EMBL/GenBank/DDBJ databases">
        <authorList>
            <person name="Hahn C.J."/>
            <person name="Laso-Perez R."/>
            <person name="Vulcano F."/>
            <person name="Vaziourakis K.-M."/>
            <person name="Stokke R."/>
            <person name="Steen I.H."/>
            <person name="Teske A."/>
            <person name="Boetius A."/>
            <person name="Liebeke M."/>
            <person name="Amann R."/>
            <person name="Knittel K."/>
        </authorList>
    </citation>
    <scope>NUCLEOTIDE SEQUENCE</scope>
    <source>
        <strain evidence="3">Gfbio:e3339647-f889-4370-9287-4fb5cb688e4c:AG392M11_GoMArc1</strain>
    </source>
</reference>
<dbReference type="PANTHER" id="PTHR33295:SF8">
    <property type="entry name" value="AAA+ ATPASE DOMAIN-CONTAINING PROTEIN"/>
    <property type="match status" value="1"/>
</dbReference>
<feature type="domain" description="AAA" evidence="1">
    <location>
        <begin position="40"/>
        <end position="165"/>
    </location>
</feature>
<evidence type="ECO:0000259" key="2">
    <source>
        <dbReference type="Pfam" id="PF13635"/>
    </source>
</evidence>
<sequence length="428" mass="50658">MNKRQLKEIVVQQREELKRKDRGIKRENLEEIGRYLKIPHVLIISGVRRSGKSTLLTQIMSEWNDCQFYYLNFEDERLISFSAEEDFDLLYQVFLELYGEQKTFFFDEIQNVPGWERFVRRMYERDKKFVITGSNARLLSRELATHLTGRHLAKELYPFSFREFLRFKGAEPGENFEYITEEQAKISKHLSQYVEDGGFPEYLKYGENEILHRLFGDIIFRDILVRYGIRETKTFQEIANYLMANVSNTISYNRLKNVFNLGSVNTVKNYAEYLESSFLIFFVDRFSYSGGVRHASPKKVYCVDTGLRNVVSFKFSEDTGWAIENLVFIELKRRSSQTEIYYWKNRGEVDFVIKRGLKVEELIQVCYSINEETGKREVSALVDAMDEFGLNKGLIITDDIEREEGIDGRRIVFMPLWKWLLKAPEEWA</sequence>
<dbReference type="AlphaFoldDB" id="A0A811T964"/>
<proteinExistence type="predicted"/>
<protein>
    <submittedName>
        <fullName evidence="3">AAA domain protein</fullName>
    </submittedName>
</protein>
<organism evidence="3 4">
    <name type="scientific">Candidatus Argoarchaeum ethanivorans</name>
    <dbReference type="NCBI Taxonomy" id="2608793"/>
    <lineage>
        <taxon>Archaea</taxon>
        <taxon>Methanobacteriati</taxon>
        <taxon>Methanobacteriota</taxon>
        <taxon>Stenosarchaea group</taxon>
        <taxon>Methanomicrobia</taxon>
        <taxon>Methanosarcinales</taxon>
        <taxon>Methanosarcinales incertae sedis</taxon>
        <taxon>GOM Arc I cluster</taxon>
        <taxon>Candidatus Argoarchaeum</taxon>
    </lineage>
</organism>
<dbReference type="Gene3D" id="3.40.50.300">
    <property type="entry name" value="P-loop containing nucleotide triphosphate hydrolases"/>
    <property type="match status" value="1"/>
</dbReference>